<dbReference type="Gene3D" id="3.40.630.10">
    <property type="entry name" value="Zn peptidases"/>
    <property type="match status" value="1"/>
</dbReference>
<dbReference type="PROSITE" id="PS00759">
    <property type="entry name" value="ARGE_DAPE_CPG2_2"/>
    <property type="match status" value="1"/>
</dbReference>
<sequence>MTDRESLDLFFDRRRAAMVEDIRALVRVDSVKGEAYPGAPFGSGPAAALDTALALARREGFSARNVDGYVGVVDFNGAPTELGILAHLDVMPRGTGWTYPPFDVTEHEGRLYGRGTADDKGPAVAALYAMMAVKAIRPELAKNVRLILGTDEECGSADIAYYFAREAPPPHVFSPDGDFPVINIEKGRFAPVFRGRWPRQKEGARVLSVVGGQRHNAVPQQARATVAGLSPAKLAPVIRQVERDTGVEFQLGRTPEGLTLYALGTGAHGAQPERGNNALTALLSALAALPLEDGPSARTIRGLAGLFPHGDTQGKALELACADEISGPLTLNFSVLELDQMGFSAQFDCRFPLCAQEEALLSRLSAALSPLGAEVTDPGLVPPHCVPEDDPFVQTLLGVYRDYTGQSARCLAIGGGTYVHDIPGGVAFGCAMPGVDNRMHEPDEFAILDDLVLSAKMFAQVILDVCG</sequence>
<evidence type="ECO:0000256" key="2">
    <source>
        <dbReference type="ARBA" id="ARBA00006247"/>
    </source>
</evidence>
<evidence type="ECO:0000313" key="10">
    <source>
        <dbReference type="Proteomes" id="UP000602260"/>
    </source>
</evidence>
<comment type="caution">
    <text evidence="9">The sequence shown here is derived from an EMBL/GenBank/DDBJ whole genome shotgun (WGS) entry which is preliminary data.</text>
</comment>
<dbReference type="GO" id="GO:0008237">
    <property type="term" value="F:metallopeptidase activity"/>
    <property type="evidence" value="ECO:0007669"/>
    <property type="project" value="UniProtKB-KW"/>
</dbReference>
<evidence type="ECO:0000256" key="4">
    <source>
        <dbReference type="ARBA" id="ARBA00022723"/>
    </source>
</evidence>
<dbReference type="InterPro" id="IPR036264">
    <property type="entry name" value="Bact_exopeptidase_dim_dom"/>
</dbReference>
<accession>A0A8J6J327</accession>
<comment type="similarity">
    <text evidence="2">Belongs to the peptidase M20A family.</text>
</comment>
<reference evidence="9" key="1">
    <citation type="submission" date="2020-08" db="EMBL/GenBank/DDBJ databases">
        <title>Genome public.</title>
        <authorList>
            <person name="Liu C."/>
            <person name="Sun Q."/>
        </authorList>
    </citation>
    <scope>NUCLEOTIDE SEQUENCE</scope>
    <source>
        <strain evidence="9">BX5</strain>
    </source>
</reference>
<name>A0A8J6J327_9FIRM</name>
<dbReference type="GO" id="GO:0008270">
    <property type="term" value="F:zinc ion binding"/>
    <property type="evidence" value="ECO:0007669"/>
    <property type="project" value="InterPro"/>
</dbReference>
<dbReference type="NCBIfam" id="TIGR01887">
    <property type="entry name" value="dipeptidaselike"/>
    <property type="match status" value="1"/>
</dbReference>
<evidence type="ECO:0000256" key="3">
    <source>
        <dbReference type="ARBA" id="ARBA00022670"/>
    </source>
</evidence>
<evidence type="ECO:0000256" key="6">
    <source>
        <dbReference type="ARBA" id="ARBA00022833"/>
    </source>
</evidence>
<dbReference type="Gene3D" id="3.30.70.360">
    <property type="match status" value="2"/>
</dbReference>
<proteinExistence type="inferred from homology"/>
<dbReference type="InterPro" id="IPR050072">
    <property type="entry name" value="Peptidase_M20A"/>
</dbReference>
<dbReference type="Pfam" id="PF01546">
    <property type="entry name" value="Peptidase_M20"/>
    <property type="match status" value="1"/>
</dbReference>
<organism evidence="9 10">
    <name type="scientific">Flintibacter faecis</name>
    <dbReference type="NCBI Taxonomy" id="2763047"/>
    <lineage>
        <taxon>Bacteria</taxon>
        <taxon>Bacillati</taxon>
        <taxon>Bacillota</taxon>
        <taxon>Clostridia</taxon>
        <taxon>Eubacteriales</taxon>
        <taxon>Flintibacter</taxon>
    </lineage>
</organism>
<dbReference type="GO" id="GO:0006508">
    <property type="term" value="P:proteolysis"/>
    <property type="evidence" value="ECO:0007669"/>
    <property type="project" value="UniProtKB-KW"/>
</dbReference>
<dbReference type="EC" id="3.4.13.-" evidence="9"/>
<evidence type="ECO:0000256" key="5">
    <source>
        <dbReference type="ARBA" id="ARBA00022801"/>
    </source>
</evidence>
<dbReference type="RefSeq" id="WP_186877690.1">
    <property type="nucleotide sequence ID" value="NZ_JACOPN010000001.1"/>
</dbReference>
<keyword evidence="7 9" id="KW-0224">Dipeptidase</keyword>
<dbReference type="PANTHER" id="PTHR43808:SF31">
    <property type="entry name" value="N-ACETYL-L-CITRULLINE DEACETYLASE"/>
    <property type="match status" value="1"/>
</dbReference>
<keyword evidence="3" id="KW-0645">Protease</keyword>
<keyword evidence="6" id="KW-0862">Zinc</keyword>
<dbReference type="InterPro" id="IPR010964">
    <property type="entry name" value="M20A_pepV-rel"/>
</dbReference>
<keyword evidence="8" id="KW-0482">Metalloprotease</keyword>
<dbReference type="InterPro" id="IPR002933">
    <property type="entry name" value="Peptidase_M20"/>
</dbReference>
<evidence type="ECO:0000256" key="7">
    <source>
        <dbReference type="ARBA" id="ARBA00022997"/>
    </source>
</evidence>
<dbReference type="AlphaFoldDB" id="A0A8J6J327"/>
<dbReference type="GO" id="GO:0006526">
    <property type="term" value="P:L-arginine biosynthetic process"/>
    <property type="evidence" value="ECO:0007669"/>
    <property type="project" value="TreeGrafter"/>
</dbReference>
<dbReference type="SUPFAM" id="SSF55031">
    <property type="entry name" value="Bacterial exopeptidase dimerisation domain"/>
    <property type="match status" value="1"/>
</dbReference>
<protein>
    <submittedName>
        <fullName evidence="9">Sapep family Mn(2+)-dependent dipeptidase</fullName>
        <ecNumber evidence="9">3.4.13.-</ecNumber>
    </submittedName>
</protein>
<dbReference type="Proteomes" id="UP000602260">
    <property type="component" value="Unassembled WGS sequence"/>
</dbReference>
<keyword evidence="10" id="KW-1185">Reference proteome</keyword>
<keyword evidence="5 9" id="KW-0378">Hydrolase</keyword>
<dbReference type="SUPFAM" id="SSF53187">
    <property type="entry name" value="Zn-dependent exopeptidases"/>
    <property type="match status" value="1"/>
</dbReference>
<dbReference type="PANTHER" id="PTHR43808">
    <property type="entry name" value="ACETYLORNITHINE DEACETYLASE"/>
    <property type="match status" value="1"/>
</dbReference>
<keyword evidence="4" id="KW-0479">Metal-binding</keyword>
<dbReference type="EMBL" id="JACOPN010000001">
    <property type="protein sequence ID" value="MBC5716227.1"/>
    <property type="molecule type" value="Genomic_DNA"/>
</dbReference>
<dbReference type="GO" id="GO:0008777">
    <property type="term" value="F:acetylornithine deacetylase activity"/>
    <property type="evidence" value="ECO:0007669"/>
    <property type="project" value="TreeGrafter"/>
</dbReference>
<gene>
    <name evidence="9" type="ORF">H8S55_02635</name>
</gene>
<dbReference type="InterPro" id="IPR001261">
    <property type="entry name" value="ArgE/DapE_CS"/>
</dbReference>
<comment type="cofactor">
    <cofactor evidence="1">
        <name>Zn(2+)</name>
        <dbReference type="ChEBI" id="CHEBI:29105"/>
    </cofactor>
</comment>
<evidence type="ECO:0000256" key="1">
    <source>
        <dbReference type="ARBA" id="ARBA00001947"/>
    </source>
</evidence>
<dbReference type="GO" id="GO:0016805">
    <property type="term" value="F:dipeptidase activity"/>
    <property type="evidence" value="ECO:0007669"/>
    <property type="project" value="UniProtKB-KW"/>
</dbReference>
<evidence type="ECO:0000313" key="9">
    <source>
        <dbReference type="EMBL" id="MBC5716227.1"/>
    </source>
</evidence>
<evidence type="ECO:0000256" key="8">
    <source>
        <dbReference type="ARBA" id="ARBA00023049"/>
    </source>
</evidence>